<dbReference type="EMBL" id="JBICCN010000118">
    <property type="protein sequence ID" value="KAL3092731.1"/>
    <property type="molecule type" value="Genomic_DNA"/>
</dbReference>
<evidence type="ECO:0000256" key="1">
    <source>
        <dbReference type="SAM" id="SignalP"/>
    </source>
</evidence>
<evidence type="ECO:0000313" key="2">
    <source>
        <dbReference type="EMBL" id="KAL3092731.1"/>
    </source>
</evidence>
<comment type="caution">
    <text evidence="2">The sequence shown here is derived from an EMBL/GenBank/DDBJ whole genome shotgun (WGS) entry which is preliminary data.</text>
</comment>
<name>A0ABD2JQ30_HETSC</name>
<dbReference type="AlphaFoldDB" id="A0ABD2JQ30"/>
<proteinExistence type="predicted"/>
<sequence>MSKFQIVTVSVVLFVTIIAMNMFLATNAQCTYDAVNNRCVNHWCSGIGCFLQGTECSCEFKRQSDHLGNLLKKP</sequence>
<reference evidence="2 3" key="1">
    <citation type="submission" date="2024-10" db="EMBL/GenBank/DDBJ databases">
        <authorList>
            <person name="Kim D."/>
        </authorList>
    </citation>
    <scope>NUCLEOTIDE SEQUENCE [LARGE SCALE GENOMIC DNA]</scope>
    <source>
        <strain evidence="2">Taebaek</strain>
    </source>
</reference>
<gene>
    <name evidence="2" type="ORF">niasHS_007940</name>
</gene>
<evidence type="ECO:0000313" key="3">
    <source>
        <dbReference type="Proteomes" id="UP001620645"/>
    </source>
</evidence>
<protein>
    <submittedName>
        <fullName evidence="2">Uncharacterized protein</fullName>
    </submittedName>
</protein>
<keyword evidence="1" id="KW-0732">Signal</keyword>
<organism evidence="2 3">
    <name type="scientific">Heterodera schachtii</name>
    <name type="common">Sugarbeet cyst nematode worm</name>
    <name type="synonym">Tylenchus schachtii</name>
    <dbReference type="NCBI Taxonomy" id="97005"/>
    <lineage>
        <taxon>Eukaryota</taxon>
        <taxon>Metazoa</taxon>
        <taxon>Ecdysozoa</taxon>
        <taxon>Nematoda</taxon>
        <taxon>Chromadorea</taxon>
        <taxon>Rhabditida</taxon>
        <taxon>Tylenchina</taxon>
        <taxon>Tylenchomorpha</taxon>
        <taxon>Tylenchoidea</taxon>
        <taxon>Heteroderidae</taxon>
        <taxon>Heteroderinae</taxon>
        <taxon>Heterodera</taxon>
    </lineage>
</organism>
<dbReference type="Proteomes" id="UP001620645">
    <property type="component" value="Unassembled WGS sequence"/>
</dbReference>
<keyword evidence="3" id="KW-1185">Reference proteome</keyword>
<accession>A0ABD2JQ30</accession>
<feature type="chain" id="PRO_5044882334" evidence="1">
    <location>
        <begin position="29"/>
        <end position="74"/>
    </location>
</feature>
<feature type="signal peptide" evidence="1">
    <location>
        <begin position="1"/>
        <end position="28"/>
    </location>
</feature>